<organism evidence="1 2">
    <name type="scientific">Sporothrix brasiliensis 5110</name>
    <dbReference type="NCBI Taxonomy" id="1398154"/>
    <lineage>
        <taxon>Eukaryota</taxon>
        <taxon>Fungi</taxon>
        <taxon>Dikarya</taxon>
        <taxon>Ascomycota</taxon>
        <taxon>Pezizomycotina</taxon>
        <taxon>Sordariomycetes</taxon>
        <taxon>Sordariomycetidae</taxon>
        <taxon>Ophiostomatales</taxon>
        <taxon>Ophiostomataceae</taxon>
        <taxon>Sporothrix</taxon>
    </lineage>
</organism>
<dbReference type="AlphaFoldDB" id="A0A0C2ITC5"/>
<dbReference type="GeneID" id="63676568"/>
<evidence type="ECO:0000313" key="1">
    <source>
        <dbReference type="EMBL" id="KIH92336.1"/>
    </source>
</evidence>
<dbReference type="EMBL" id="AWTV01000006">
    <property type="protein sequence ID" value="KIH92336.1"/>
    <property type="molecule type" value="Genomic_DNA"/>
</dbReference>
<dbReference type="Proteomes" id="UP000031575">
    <property type="component" value="Unassembled WGS sequence"/>
</dbReference>
<protein>
    <submittedName>
        <fullName evidence="1">Uncharacterized protein</fullName>
    </submittedName>
</protein>
<reference evidence="1 2" key="1">
    <citation type="journal article" date="2014" name="BMC Genomics">
        <title>Comparative genomics of the major fungal agents of human and animal Sporotrichosis: Sporothrix schenckii and Sporothrix brasiliensis.</title>
        <authorList>
            <person name="Teixeira M.M."/>
            <person name="de Almeida L.G."/>
            <person name="Kubitschek-Barreira P."/>
            <person name="Alves F.L."/>
            <person name="Kioshima E.S."/>
            <person name="Abadio A.K."/>
            <person name="Fernandes L."/>
            <person name="Derengowski L.S."/>
            <person name="Ferreira K.S."/>
            <person name="Souza R.C."/>
            <person name="Ruiz J.C."/>
            <person name="de Andrade N.C."/>
            <person name="Paes H.C."/>
            <person name="Nicola A.M."/>
            <person name="Albuquerque P."/>
            <person name="Gerber A.L."/>
            <person name="Martins V.P."/>
            <person name="Peconick L.D."/>
            <person name="Neto A.V."/>
            <person name="Chaucanez C.B."/>
            <person name="Silva P.A."/>
            <person name="Cunha O.L."/>
            <person name="de Oliveira F.F."/>
            <person name="dos Santos T.C."/>
            <person name="Barros A.L."/>
            <person name="Soares M.A."/>
            <person name="de Oliveira L.M."/>
            <person name="Marini M.M."/>
            <person name="Villalobos-Duno H."/>
            <person name="Cunha M.M."/>
            <person name="de Hoog S."/>
            <person name="da Silveira J.F."/>
            <person name="Henrissat B."/>
            <person name="Nino-Vega G.A."/>
            <person name="Cisalpino P.S."/>
            <person name="Mora-Montes H.M."/>
            <person name="Almeida S.R."/>
            <person name="Stajich J.E."/>
            <person name="Lopes-Bezerra L.M."/>
            <person name="Vasconcelos A.T."/>
            <person name="Felipe M.S."/>
        </authorList>
    </citation>
    <scope>NUCLEOTIDE SEQUENCE [LARGE SCALE GENOMIC DNA]</scope>
    <source>
        <strain evidence="1 2">5110</strain>
    </source>
</reference>
<name>A0A0C2ITC5_9PEZI</name>
<sequence length="117" mass="13433">MIATASEVCRLNGLVTFARGKFKARVVFHHEQQTPHSIWRPRACTVWPRPRAVYAAGSRSLRTTLWTASMTPNFAFMFLIATTNDFDRPTEDTHVFDLFATDTLGQMRKAWSVERVE</sequence>
<evidence type="ECO:0000313" key="2">
    <source>
        <dbReference type="Proteomes" id="UP000031575"/>
    </source>
</evidence>
<gene>
    <name evidence="1" type="ORF">SPBR_03345</name>
</gene>
<dbReference type="RefSeq" id="XP_040620346.1">
    <property type="nucleotide sequence ID" value="XM_040761647.1"/>
</dbReference>
<proteinExistence type="predicted"/>
<dbReference type="HOGENOM" id="CLU_2086343_0_0_1"/>
<accession>A0A0C2ITC5</accession>
<dbReference type="VEuPathDB" id="FungiDB:SPBR_03345"/>
<comment type="caution">
    <text evidence="1">The sequence shown here is derived from an EMBL/GenBank/DDBJ whole genome shotgun (WGS) entry which is preliminary data.</text>
</comment>
<keyword evidence="2" id="KW-1185">Reference proteome</keyword>